<proteinExistence type="predicted"/>
<reference evidence="1" key="1">
    <citation type="journal article" date="2015" name="Nature">
        <title>Complex archaea that bridge the gap between prokaryotes and eukaryotes.</title>
        <authorList>
            <person name="Spang A."/>
            <person name="Saw J.H."/>
            <person name="Jorgensen S.L."/>
            <person name="Zaremba-Niedzwiedzka K."/>
            <person name="Martijn J."/>
            <person name="Lind A.E."/>
            <person name="van Eijk R."/>
            <person name="Schleper C."/>
            <person name="Guy L."/>
            <person name="Ettema T.J."/>
        </authorList>
    </citation>
    <scope>NUCLEOTIDE SEQUENCE</scope>
</reference>
<organism evidence="1">
    <name type="scientific">marine sediment metagenome</name>
    <dbReference type="NCBI Taxonomy" id="412755"/>
    <lineage>
        <taxon>unclassified sequences</taxon>
        <taxon>metagenomes</taxon>
        <taxon>ecological metagenomes</taxon>
    </lineage>
</organism>
<comment type="caution">
    <text evidence="1">The sequence shown here is derived from an EMBL/GenBank/DDBJ whole genome shotgun (WGS) entry which is preliminary data.</text>
</comment>
<name>A0A0F9DIW6_9ZZZZ</name>
<evidence type="ECO:0000313" key="1">
    <source>
        <dbReference type="EMBL" id="KKL17671.1"/>
    </source>
</evidence>
<gene>
    <name evidence="1" type="ORF">LCGC14_2483230</name>
</gene>
<accession>A0A0F9DIW6</accession>
<protein>
    <submittedName>
        <fullName evidence="1">Uncharacterized protein</fullName>
    </submittedName>
</protein>
<sequence length="95" mass="11419">MSYFICPYCDEELEEPEECNDTMENYEWECEHCAKNFIFTVEYDRMYTEQKADCLNGKPHEWESVMGLPKEAFKDSYQCIMCGKRERRKCGQVVK</sequence>
<dbReference type="AlphaFoldDB" id="A0A0F9DIW6"/>
<dbReference type="EMBL" id="LAZR01039166">
    <property type="protein sequence ID" value="KKL17671.1"/>
    <property type="molecule type" value="Genomic_DNA"/>
</dbReference>